<dbReference type="InterPro" id="IPR000914">
    <property type="entry name" value="SBP_5_dom"/>
</dbReference>
<dbReference type="InterPro" id="IPR030678">
    <property type="entry name" value="Peptide/Ni-bd"/>
</dbReference>
<dbReference type="PANTHER" id="PTHR30290:SF9">
    <property type="entry name" value="OLIGOPEPTIDE-BINDING PROTEIN APPA"/>
    <property type="match status" value="1"/>
</dbReference>
<dbReference type="InterPro" id="IPR039424">
    <property type="entry name" value="SBP_5"/>
</dbReference>
<organism evidence="6 7">
    <name type="scientific">Bilifractor porci</name>
    <dbReference type="NCBI Taxonomy" id="2606636"/>
    <lineage>
        <taxon>Bacteria</taxon>
        <taxon>Bacillati</taxon>
        <taxon>Bacillota</taxon>
        <taxon>Clostridia</taxon>
        <taxon>Lachnospirales</taxon>
        <taxon>Lachnospiraceae</taxon>
        <taxon>Bilifractor</taxon>
    </lineage>
</organism>
<evidence type="ECO:0000256" key="4">
    <source>
        <dbReference type="SAM" id="SignalP"/>
    </source>
</evidence>
<evidence type="ECO:0000313" key="7">
    <source>
        <dbReference type="Proteomes" id="UP000466864"/>
    </source>
</evidence>
<evidence type="ECO:0000256" key="2">
    <source>
        <dbReference type="ARBA" id="ARBA00022448"/>
    </source>
</evidence>
<dbReference type="SUPFAM" id="SSF53850">
    <property type="entry name" value="Periplasmic binding protein-like II"/>
    <property type="match status" value="1"/>
</dbReference>
<keyword evidence="3 4" id="KW-0732">Signal</keyword>
<dbReference type="GO" id="GO:0042597">
    <property type="term" value="C:periplasmic space"/>
    <property type="evidence" value="ECO:0007669"/>
    <property type="project" value="UniProtKB-ARBA"/>
</dbReference>
<dbReference type="Gene3D" id="3.90.76.10">
    <property type="entry name" value="Dipeptide-binding Protein, Domain 1"/>
    <property type="match status" value="1"/>
</dbReference>
<dbReference type="RefSeq" id="WP_154457100.1">
    <property type="nucleotide sequence ID" value="NZ_VUMV01000002.1"/>
</dbReference>
<proteinExistence type="inferred from homology"/>
<dbReference type="Gene3D" id="3.10.105.10">
    <property type="entry name" value="Dipeptide-binding Protein, Domain 3"/>
    <property type="match status" value="1"/>
</dbReference>
<dbReference type="Gene3D" id="3.40.190.10">
    <property type="entry name" value="Periplasmic binding protein-like II"/>
    <property type="match status" value="1"/>
</dbReference>
<keyword evidence="7" id="KW-1185">Reference proteome</keyword>
<comment type="caution">
    <text evidence="6">The sequence shown here is derived from an EMBL/GenBank/DDBJ whole genome shotgun (WGS) entry which is preliminary data.</text>
</comment>
<dbReference type="GO" id="GO:1904680">
    <property type="term" value="F:peptide transmembrane transporter activity"/>
    <property type="evidence" value="ECO:0007669"/>
    <property type="project" value="TreeGrafter"/>
</dbReference>
<dbReference type="GO" id="GO:0015833">
    <property type="term" value="P:peptide transport"/>
    <property type="evidence" value="ECO:0007669"/>
    <property type="project" value="TreeGrafter"/>
</dbReference>
<comment type="similarity">
    <text evidence="1">Belongs to the bacterial solute-binding protein 5 family.</text>
</comment>
<feature type="chain" id="PRO_5039521072" evidence="4">
    <location>
        <begin position="27"/>
        <end position="562"/>
    </location>
</feature>
<evidence type="ECO:0000256" key="3">
    <source>
        <dbReference type="ARBA" id="ARBA00022729"/>
    </source>
</evidence>
<accession>A0A7X2P7L3</accession>
<dbReference type="CDD" id="cd00995">
    <property type="entry name" value="PBP2_NikA_DppA_OppA_like"/>
    <property type="match status" value="1"/>
</dbReference>
<protein>
    <submittedName>
        <fullName evidence="6">ABC transporter substrate-binding protein</fullName>
    </submittedName>
</protein>
<dbReference type="Pfam" id="PF00496">
    <property type="entry name" value="SBP_bac_5"/>
    <property type="match status" value="1"/>
</dbReference>
<dbReference type="PIRSF" id="PIRSF002741">
    <property type="entry name" value="MppA"/>
    <property type="match status" value="1"/>
</dbReference>
<feature type="signal peptide" evidence="4">
    <location>
        <begin position="1"/>
        <end position="26"/>
    </location>
</feature>
<evidence type="ECO:0000259" key="5">
    <source>
        <dbReference type="Pfam" id="PF00496"/>
    </source>
</evidence>
<evidence type="ECO:0000256" key="1">
    <source>
        <dbReference type="ARBA" id="ARBA00005695"/>
    </source>
</evidence>
<feature type="domain" description="Solute-binding protein family 5" evidence="5">
    <location>
        <begin position="108"/>
        <end position="457"/>
    </location>
</feature>
<dbReference type="AlphaFoldDB" id="A0A7X2P7L3"/>
<sequence>MRKNGRWKEKILAAGLALAMAAGLGACGSASGSASSGSSVTGTSGAAVSGSTDAAAVQTGDDIVNIAFTDTVGTVNPLNMDVTFINYYATSMMFLPLVSFNNKYEPDYLLAESITTDDNQTFKVKLKDNAAWSDGEPVTSDDVIYTILKFTCPAVANPNFDFTPFKGFNDDGTSPEGATEIEGIHKTDDKNLEFICKEHMSLNTFLNNVATWVCILPKHAIEDIPDDQLLTDSWFSHPDVVDGPYFLDDYDPAHYVSYHANENYFEGAPKIPKINFRIMQGSEILAGLKSGEIDMVHPSSSIPIEDREAVENLEGFTTKYTDNIINEMTLFNTSKEYLSDPKVRQAIIYAIDRDTIVKQLLNGQGEVTDGFICSGSPFYNEGKTKLSYDPEKAKQLLEEAGWDSSQTLQYYVSSSDSTAVKAAQLVQQYLQNVGVKIEINTVDFATLMTIGGTDEEDFFSVQYTITPNDYWADIKNLIDVQDFSWSGGYYNEKVDADLAKTQETTDDTELKNLYNEIEEQVIEDAPMFPMYFQSNLGVVSDRLKNVTPSFYGAFDNIQEWSV</sequence>
<name>A0A7X2P7L3_9FIRM</name>
<evidence type="ECO:0000313" key="6">
    <source>
        <dbReference type="EMBL" id="MST81276.1"/>
    </source>
</evidence>
<dbReference type="PANTHER" id="PTHR30290">
    <property type="entry name" value="PERIPLASMIC BINDING COMPONENT OF ABC TRANSPORTER"/>
    <property type="match status" value="1"/>
</dbReference>
<dbReference type="Proteomes" id="UP000466864">
    <property type="component" value="Unassembled WGS sequence"/>
</dbReference>
<dbReference type="PROSITE" id="PS51257">
    <property type="entry name" value="PROKAR_LIPOPROTEIN"/>
    <property type="match status" value="1"/>
</dbReference>
<dbReference type="GO" id="GO:0043190">
    <property type="term" value="C:ATP-binding cassette (ABC) transporter complex"/>
    <property type="evidence" value="ECO:0007669"/>
    <property type="project" value="InterPro"/>
</dbReference>
<keyword evidence="2" id="KW-0813">Transport</keyword>
<dbReference type="EMBL" id="VUMV01000002">
    <property type="protein sequence ID" value="MST81276.1"/>
    <property type="molecule type" value="Genomic_DNA"/>
</dbReference>
<reference evidence="6 7" key="1">
    <citation type="submission" date="2019-08" db="EMBL/GenBank/DDBJ databases">
        <title>In-depth cultivation of the pig gut microbiome towards novel bacterial diversity and tailored functional studies.</title>
        <authorList>
            <person name="Wylensek D."/>
            <person name="Hitch T.C.A."/>
            <person name="Clavel T."/>
        </authorList>
    </citation>
    <scope>NUCLEOTIDE SEQUENCE [LARGE SCALE GENOMIC DNA]</scope>
    <source>
        <strain evidence="6 7">Oil+RF-744-WCA-WT-13</strain>
    </source>
</reference>
<gene>
    <name evidence="6" type="ORF">FYJ60_02960</name>
</gene>